<proteinExistence type="predicted"/>
<evidence type="ECO:0000256" key="1">
    <source>
        <dbReference type="SAM" id="MobiDB-lite"/>
    </source>
</evidence>
<gene>
    <name evidence="2" type="ORF">KO481_30245</name>
</gene>
<accession>A0ABS6B646</accession>
<feature type="region of interest" description="Disordered" evidence="1">
    <location>
        <begin position="153"/>
        <end position="174"/>
    </location>
</feature>
<protein>
    <submittedName>
        <fullName evidence="2">Uncharacterized protein</fullName>
    </submittedName>
</protein>
<dbReference type="InterPro" id="IPR049749">
    <property type="entry name" value="SCO2521-like"/>
</dbReference>
<dbReference type="RefSeq" id="WP_215921814.1">
    <property type="nucleotide sequence ID" value="NZ_JAHKNI010000012.1"/>
</dbReference>
<keyword evidence="3" id="KW-1185">Reference proteome</keyword>
<name>A0ABS6B646_9NOCA</name>
<dbReference type="EMBL" id="JAHKNI010000012">
    <property type="protein sequence ID" value="MBU3065793.1"/>
    <property type="molecule type" value="Genomic_DNA"/>
</dbReference>
<sequence length="351" mass="38327">MPSPAPLVVLGEVSTCLAPSASALDRTHADELLALMPGRAVSWRARPSTLAVSPTTAIGVDCDLALRLSPQDSAAYRARNRRERDRAQIVGTVGTRVVLAGGRILQSSVHTQIVRSGDRRRQPWSHYVSRKAVTEVLDVLPAERGTASAALAKGYLPDPDDDAELGPAPDTGDGEVLDLASISRRLLGRIRTDPRLDQSPPVQAGTTRLRWTALVGGAAGPTVQMRLDEDNVRTVRLVVRKESDLGAAQRFCEDLAAHDWLLTVVADALDEADRFGAGQDRLEALAPLVQHFTGLWMPGAHTPAALRALWRDLQSDPGFTRQWTTLRDRLRDNISIATLYALRHKEFDQSW</sequence>
<evidence type="ECO:0000313" key="3">
    <source>
        <dbReference type="Proteomes" id="UP000733379"/>
    </source>
</evidence>
<organism evidence="2 3">
    <name type="scientific">Nocardia albiluteola</name>
    <dbReference type="NCBI Taxonomy" id="2842303"/>
    <lineage>
        <taxon>Bacteria</taxon>
        <taxon>Bacillati</taxon>
        <taxon>Actinomycetota</taxon>
        <taxon>Actinomycetes</taxon>
        <taxon>Mycobacteriales</taxon>
        <taxon>Nocardiaceae</taxon>
        <taxon>Nocardia</taxon>
    </lineage>
</organism>
<comment type="caution">
    <text evidence="2">The sequence shown here is derived from an EMBL/GenBank/DDBJ whole genome shotgun (WGS) entry which is preliminary data.</text>
</comment>
<evidence type="ECO:0000313" key="2">
    <source>
        <dbReference type="EMBL" id="MBU3065793.1"/>
    </source>
</evidence>
<reference evidence="2 3" key="1">
    <citation type="submission" date="2021-06" db="EMBL/GenBank/DDBJ databases">
        <title>Actinomycetes sequencing.</title>
        <authorList>
            <person name="Shan Q."/>
        </authorList>
    </citation>
    <scope>NUCLEOTIDE SEQUENCE [LARGE SCALE GENOMIC DNA]</scope>
    <source>
        <strain evidence="2 3">NEAU-G5</strain>
    </source>
</reference>
<dbReference type="Proteomes" id="UP000733379">
    <property type="component" value="Unassembled WGS sequence"/>
</dbReference>
<dbReference type="NCBIfam" id="NF040565">
    <property type="entry name" value="SCO2521_fam"/>
    <property type="match status" value="1"/>
</dbReference>